<evidence type="ECO:0000256" key="1">
    <source>
        <dbReference type="ARBA" id="ARBA00022801"/>
    </source>
</evidence>
<dbReference type="InterPro" id="IPR022712">
    <property type="entry name" value="Beta_Casp"/>
</dbReference>
<name>A0AAP0LC63_9MAGN</name>
<dbReference type="InterPro" id="IPR036866">
    <property type="entry name" value="RibonucZ/Hydroxyglut_hydro"/>
</dbReference>
<feature type="transmembrane region" description="Helical" evidence="2">
    <location>
        <begin position="37"/>
        <end position="62"/>
    </location>
</feature>
<dbReference type="GO" id="GO:0004521">
    <property type="term" value="F:RNA endonuclease activity"/>
    <property type="evidence" value="ECO:0007669"/>
    <property type="project" value="TreeGrafter"/>
</dbReference>
<proteinExistence type="predicted"/>
<dbReference type="SUPFAM" id="SSF56281">
    <property type="entry name" value="Metallo-hydrolase/oxidoreductase"/>
    <property type="match status" value="1"/>
</dbReference>
<feature type="transmembrane region" description="Helical" evidence="2">
    <location>
        <begin position="12"/>
        <end position="31"/>
    </location>
</feature>
<comment type="caution">
    <text evidence="4">The sequence shown here is derived from an EMBL/GenBank/DDBJ whole genome shotgun (WGS) entry which is preliminary data.</text>
</comment>
<keyword evidence="2" id="KW-0472">Membrane</keyword>
<dbReference type="AlphaFoldDB" id="A0AAP0LC63"/>
<dbReference type="Gene3D" id="3.40.50.10890">
    <property type="match status" value="1"/>
</dbReference>
<dbReference type="GO" id="GO:0005634">
    <property type="term" value="C:nucleus"/>
    <property type="evidence" value="ECO:0007669"/>
    <property type="project" value="TreeGrafter"/>
</dbReference>
<dbReference type="GO" id="GO:0016180">
    <property type="term" value="P:snRNA processing"/>
    <property type="evidence" value="ECO:0007669"/>
    <property type="project" value="TreeGrafter"/>
</dbReference>
<sequence length="77" mass="8582">MHFMFDILEGTMFYIFKSWSLTCFGITVAVSDFDRSFINAFGPCILFASPGMISGGFSLEVFKQWAPSEKNLIALPG</sequence>
<dbReference type="EMBL" id="JBBNAG010000001">
    <property type="protein sequence ID" value="KAK9167855.1"/>
    <property type="molecule type" value="Genomic_DNA"/>
</dbReference>
<accession>A0AAP0LC63</accession>
<dbReference type="GO" id="GO:0016787">
    <property type="term" value="F:hydrolase activity"/>
    <property type="evidence" value="ECO:0007669"/>
    <property type="project" value="UniProtKB-KW"/>
</dbReference>
<keyword evidence="2" id="KW-1133">Transmembrane helix</keyword>
<dbReference type="PANTHER" id="PTHR11203">
    <property type="entry name" value="CLEAVAGE AND POLYADENYLATION SPECIFICITY FACTOR FAMILY MEMBER"/>
    <property type="match status" value="1"/>
</dbReference>
<dbReference type="InterPro" id="IPR050698">
    <property type="entry name" value="MBL"/>
</dbReference>
<keyword evidence="2" id="KW-0812">Transmembrane</keyword>
<evidence type="ECO:0000313" key="5">
    <source>
        <dbReference type="Proteomes" id="UP001419268"/>
    </source>
</evidence>
<evidence type="ECO:0000259" key="3">
    <source>
        <dbReference type="Pfam" id="PF10996"/>
    </source>
</evidence>
<keyword evidence="1" id="KW-0378">Hydrolase</keyword>
<organism evidence="4 5">
    <name type="scientific">Stephania cephalantha</name>
    <dbReference type="NCBI Taxonomy" id="152367"/>
    <lineage>
        <taxon>Eukaryota</taxon>
        <taxon>Viridiplantae</taxon>
        <taxon>Streptophyta</taxon>
        <taxon>Embryophyta</taxon>
        <taxon>Tracheophyta</taxon>
        <taxon>Spermatophyta</taxon>
        <taxon>Magnoliopsida</taxon>
        <taxon>Ranunculales</taxon>
        <taxon>Menispermaceae</taxon>
        <taxon>Menispermoideae</taxon>
        <taxon>Cissampelideae</taxon>
        <taxon>Stephania</taxon>
    </lineage>
</organism>
<dbReference type="Pfam" id="PF10996">
    <property type="entry name" value="Beta-Casp"/>
    <property type="match status" value="1"/>
</dbReference>
<protein>
    <recommendedName>
        <fullName evidence="3">Beta-Casp domain-containing protein</fullName>
    </recommendedName>
</protein>
<evidence type="ECO:0000256" key="2">
    <source>
        <dbReference type="SAM" id="Phobius"/>
    </source>
</evidence>
<reference evidence="4 5" key="1">
    <citation type="submission" date="2024-01" db="EMBL/GenBank/DDBJ databases">
        <title>Genome assemblies of Stephania.</title>
        <authorList>
            <person name="Yang L."/>
        </authorList>
    </citation>
    <scope>NUCLEOTIDE SEQUENCE [LARGE SCALE GENOMIC DNA]</scope>
    <source>
        <strain evidence="4">JXDWG</strain>
        <tissue evidence="4">Leaf</tissue>
    </source>
</reference>
<feature type="domain" description="Beta-Casp" evidence="3">
    <location>
        <begin position="37"/>
        <end position="77"/>
    </location>
</feature>
<dbReference type="Proteomes" id="UP001419268">
    <property type="component" value="Unassembled WGS sequence"/>
</dbReference>
<dbReference type="PANTHER" id="PTHR11203:SF37">
    <property type="entry name" value="INTEGRATOR COMPLEX SUBUNIT 11"/>
    <property type="match status" value="1"/>
</dbReference>
<gene>
    <name evidence="4" type="ORF">Scep_003046</name>
</gene>
<evidence type="ECO:0000313" key="4">
    <source>
        <dbReference type="EMBL" id="KAK9167855.1"/>
    </source>
</evidence>
<keyword evidence="5" id="KW-1185">Reference proteome</keyword>